<dbReference type="AlphaFoldDB" id="A0A915CHZ4"/>
<comment type="similarity">
    <text evidence="1">Belongs to the dymeclin family.</text>
</comment>
<dbReference type="PANTHER" id="PTHR12895:SF9">
    <property type="entry name" value="DYMECLIN"/>
    <property type="match status" value="1"/>
</dbReference>
<reference evidence="6" key="1">
    <citation type="submission" date="2022-11" db="UniProtKB">
        <authorList>
            <consortium name="WormBaseParasite"/>
        </authorList>
    </citation>
    <scope>IDENTIFICATION</scope>
</reference>
<evidence type="ECO:0000256" key="3">
    <source>
        <dbReference type="ARBA" id="ARBA00022707"/>
    </source>
</evidence>
<evidence type="ECO:0000313" key="6">
    <source>
        <dbReference type="WBParaSite" id="PgR215_g005_t01"/>
    </source>
</evidence>
<dbReference type="WBParaSite" id="PgR215_g005_t01">
    <property type="protein sequence ID" value="PgR215_g005_t01"/>
    <property type="gene ID" value="PgR215_g005"/>
</dbReference>
<proteinExistence type="inferred from homology"/>
<protein>
    <recommendedName>
        <fullName evidence="2">Dymeclin</fullName>
    </recommendedName>
</protein>
<name>A0A915CHZ4_PARUN</name>
<evidence type="ECO:0000256" key="1">
    <source>
        <dbReference type="ARBA" id="ARBA00010603"/>
    </source>
</evidence>
<keyword evidence="5" id="KW-1185">Reference proteome</keyword>
<dbReference type="GO" id="GO:0007030">
    <property type="term" value="P:Golgi organization"/>
    <property type="evidence" value="ECO:0007669"/>
    <property type="project" value="TreeGrafter"/>
</dbReference>
<evidence type="ECO:0000256" key="2">
    <source>
        <dbReference type="ARBA" id="ARBA00015736"/>
    </source>
</evidence>
<dbReference type="InterPro" id="IPR019142">
    <property type="entry name" value="Dymeclin"/>
</dbReference>
<dbReference type="GO" id="GO:0005794">
    <property type="term" value="C:Golgi apparatus"/>
    <property type="evidence" value="ECO:0007669"/>
    <property type="project" value="TreeGrafter"/>
</dbReference>
<keyword evidence="3" id="KW-0519">Myristate</keyword>
<evidence type="ECO:0000313" key="5">
    <source>
        <dbReference type="Proteomes" id="UP000887569"/>
    </source>
</evidence>
<dbReference type="Pfam" id="PF09742">
    <property type="entry name" value="Dymeclin"/>
    <property type="match status" value="1"/>
</dbReference>
<dbReference type="Proteomes" id="UP000887569">
    <property type="component" value="Unplaced"/>
</dbReference>
<organism evidence="5 6">
    <name type="scientific">Parascaris univalens</name>
    <name type="common">Nematode worm</name>
    <dbReference type="NCBI Taxonomy" id="6257"/>
    <lineage>
        <taxon>Eukaryota</taxon>
        <taxon>Metazoa</taxon>
        <taxon>Ecdysozoa</taxon>
        <taxon>Nematoda</taxon>
        <taxon>Chromadorea</taxon>
        <taxon>Rhabditida</taxon>
        <taxon>Spirurina</taxon>
        <taxon>Ascaridomorpha</taxon>
        <taxon>Ascaridoidea</taxon>
        <taxon>Ascarididae</taxon>
        <taxon>Parascaris</taxon>
    </lineage>
</organism>
<sequence>CCEPQMGAVISSETILDENIYLRRFTGLQPITDNDPFWNQLLSFNLKISTDDRREVKQFNESQLDLLQSLMYNTQTTGNFAAFIRVFLRRAAEVKASEICENTIFLWQTANALIILRYVCKFLTQRLSEAEFVNVFDKKSRTNSKEDESDEEQDDGDVYENTAEEFLDALVDIIVELPVSDTTEPIHIEAVKCVMAILSSQLYHDSVLTSSIFFGYLMHGKCSSRSMELTKALLTNYLQRNTPYVTKREKEPESIVLGLAASVWSVMQLAAGYDETNGYDEDANLIPPASLGSLSVLLLLNLACHQNADSNKANLYKETLSAFQNAREVSSVNNSSTRVFRLDYSALYDRLCATVDQQPPMLLLYLLLHTNCGFRNYVLSRINLENLVIPVLRVLHDGSPSGSLNLSSNSHHVYLSLIVILILSEDDFFCKIVHETMIKNTSWYQAERPVGEVSLGGLIILVFVRTIQLNTLKTRDRYLHTNCLAALANMSSSFKQLSSTVCQKLIGLLELFTKRHAKLIEHMRISAEYDLEHEKQTHNYHQDITALEEGIRTLLEICNTCLTANLRNNPHFIYTILYKRELFDGFQNHPMFQDLIWNISLVINHFASRVRSVEKGASVRVILETIEKGALQWPTDRLKKFPELKFKYVEDDNTVEFFVPYVWRLIFQLSTMHWDATRVK</sequence>
<keyword evidence="4" id="KW-0449">Lipoprotein</keyword>
<dbReference type="PANTHER" id="PTHR12895">
    <property type="entry name" value="DYMECLIN"/>
    <property type="match status" value="1"/>
</dbReference>
<evidence type="ECO:0000256" key="4">
    <source>
        <dbReference type="ARBA" id="ARBA00023288"/>
    </source>
</evidence>
<accession>A0A915CHZ4</accession>